<feature type="transmembrane region" description="Helical" evidence="5">
    <location>
        <begin position="431"/>
        <end position="453"/>
    </location>
</feature>
<keyword evidence="5" id="KW-0472">Membrane</keyword>
<dbReference type="InterPro" id="IPR011990">
    <property type="entry name" value="TPR-like_helical_dom_sf"/>
</dbReference>
<dbReference type="Pfam" id="PF13424">
    <property type="entry name" value="TPR_12"/>
    <property type="match status" value="1"/>
</dbReference>
<evidence type="ECO:0000259" key="6">
    <source>
        <dbReference type="PROSITE" id="PS50109"/>
    </source>
</evidence>
<keyword evidence="5" id="KW-0812">Transmembrane</keyword>
<keyword evidence="3" id="KW-0802">TPR repeat</keyword>
<comment type="catalytic activity">
    <reaction evidence="1">
        <text>ATP + protein L-histidine = ADP + protein N-phospho-L-histidine.</text>
        <dbReference type="EC" id="2.7.13.3"/>
    </reaction>
</comment>
<dbReference type="InterPro" id="IPR003594">
    <property type="entry name" value="HATPase_dom"/>
</dbReference>
<name>A0ABP6WUV1_9FLAO</name>
<dbReference type="Gene3D" id="1.25.40.10">
    <property type="entry name" value="Tetratricopeptide repeat domain"/>
    <property type="match status" value="3"/>
</dbReference>
<evidence type="ECO:0000256" key="3">
    <source>
        <dbReference type="PROSITE-ProRule" id="PRU00339"/>
    </source>
</evidence>
<dbReference type="Gene3D" id="3.30.565.10">
    <property type="entry name" value="Histidine kinase-like ATPase, C-terminal domain"/>
    <property type="match status" value="1"/>
</dbReference>
<evidence type="ECO:0000256" key="1">
    <source>
        <dbReference type="ARBA" id="ARBA00000085"/>
    </source>
</evidence>
<evidence type="ECO:0000256" key="4">
    <source>
        <dbReference type="SAM" id="Coils"/>
    </source>
</evidence>
<dbReference type="PANTHER" id="PTHR45569">
    <property type="entry name" value="SENSOR PROTEIN KDPD"/>
    <property type="match status" value="1"/>
</dbReference>
<sequence>MKFLNHILGISIVLLLWDATSYCQNQQVSAPILNTIDSLSINYYKSINKNPKTGLSYAEKAFSYFNTDLNPELKFKIGSNYITALYINEAYNKSLNILDTIESLEMAENHRALYHTLRGLVETDLNHPVKAEDHYKRALDLYTKLNDKDNIFTVLNNLGLLYNNIGDYKRSLQSYLQCYDIITDLEVKVDRYKYFMNIGTVSLNLTDYQNALNSFEAALQDANKNTDTLRIFKAKVNLAKTYVDLKELDSATHYYQDALKGYEHLDLNKDHSNILLRLGDISYLKKEKITALKYYEAAYDLASNHNYLQVASEASFHIGQYFKEASNFNKATFYYHKIIKEKDSITNHELLKDTFYSLYQIEKNKQNTLLSLVYLEDYLKYDNEIRNDQLISQKEQIEIQYSLKQKEQDLKNLETNLALNKLNLKNKQQQFQGLILFSILIILVLILISRLYFLNKKSQRLLSIQNEKINAQYKKLTLTNQEIKAQRKELSGLNKIKDQLLSIIAHDVKSPITNLHNLLTILRNHINSLSKAELQKNLTAIETSTSNLLHFLNNILNWIISQSSGVQVKVSKVSLTELVEANLKLMESSIIAKNLTVIFPSKHKPTTIKSDLNIIDFALRNILSNAVKFTNTNGSIHINIKKLPDTLVQVRIADTGVGFKEEIHDLLKSNTERVPSFSGTDKEEGYGIGLSLCKKMLTNIDSQIIYEKNEPVGSIFILQIKPMH</sequence>
<keyword evidence="5" id="KW-1133">Transmembrane helix</keyword>
<comment type="caution">
    <text evidence="7">The sequence shown here is derived from an EMBL/GenBank/DDBJ whole genome shotgun (WGS) entry which is preliminary data.</text>
</comment>
<dbReference type="RefSeq" id="WP_345004116.1">
    <property type="nucleotide sequence ID" value="NZ_BAABCY010000015.1"/>
</dbReference>
<feature type="coiled-coil region" evidence="4">
    <location>
        <begin position="387"/>
        <end position="430"/>
    </location>
</feature>
<dbReference type="PANTHER" id="PTHR45569:SF1">
    <property type="entry name" value="SENSOR PROTEIN KDPD"/>
    <property type="match status" value="1"/>
</dbReference>
<evidence type="ECO:0000313" key="8">
    <source>
        <dbReference type="Proteomes" id="UP001500954"/>
    </source>
</evidence>
<dbReference type="InterPro" id="IPR019734">
    <property type="entry name" value="TPR_rpt"/>
</dbReference>
<protein>
    <recommendedName>
        <fullName evidence="2">histidine kinase</fullName>
        <ecNumber evidence="2">2.7.13.3</ecNumber>
    </recommendedName>
</protein>
<dbReference type="EMBL" id="BAABCY010000015">
    <property type="protein sequence ID" value="GAA3556046.1"/>
    <property type="molecule type" value="Genomic_DNA"/>
</dbReference>
<dbReference type="Pfam" id="PF02518">
    <property type="entry name" value="HATPase_c"/>
    <property type="match status" value="1"/>
</dbReference>
<feature type="repeat" description="TPR" evidence="3">
    <location>
        <begin position="192"/>
        <end position="225"/>
    </location>
</feature>
<dbReference type="Pfam" id="PF13374">
    <property type="entry name" value="TPR_10"/>
    <property type="match status" value="1"/>
</dbReference>
<dbReference type="SUPFAM" id="SSF48452">
    <property type="entry name" value="TPR-like"/>
    <property type="match status" value="2"/>
</dbReference>
<evidence type="ECO:0000313" key="7">
    <source>
        <dbReference type="EMBL" id="GAA3556046.1"/>
    </source>
</evidence>
<gene>
    <name evidence="7" type="ORF">GCM10022395_04240</name>
</gene>
<dbReference type="InterPro" id="IPR003661">
    <property type="entry name" value="HisK_dim/P_dom"/>
</dbReference>
<feature type="domain" description="Histidine kinase" evidence="6">
    <location>
        <begin position="503"/>
        <end position="724"/>
    </location>
</feature>
<evidence type="ECO:0000256" key="5">
    <source>
        <dbReference type="SAM" id="Phobius"/>
    </source>
</evidence>
<dbReference type="InterPro" id="IPR036890">
    <property type="entry name" value="HATPase_C_sf"/>
</dbReference>
<organism evidence="7 8">
    <name type="scientific">Snuella lapsa</name>
    <dbReference type="NCBI Taxonomy" id="870481"/>
    <lineage>
        <taxon>Bacteria</taxon>
        <taxon>Pseudomonadati</taxon>
        <taxon>Bacteroidota</taxon>
        <taxon>Flavobacteriia</taxon>
        <taxon>Flavobacteriales</taxon>
        <taxon>Flavobacteriaceae</taxon>
        <taxon>Snuella</taxon>
    </lineage>
</organism>
<keyword evidence="8" id="KW-1185">Reference proteome</keyword>
<dbReference type="SUPFAM" id="SSF47384">
    <property type="entry name" value="Homodimeric domain of signal transducing histidine kinase"/>
    <property type="match status" value="1"/>
</dbReference>
<reference evidence="8" key="1">
    <citation type="journal article" date="2019" name="Int. J. Syst. Evol. Microbiol.">
        <title>The Global Catalogue of Microorganisms (GCM) 10K type strain sequencing project: providing services to taxonomists for standard genome sequencing and annotation.</title>
        <authorList>
            <consortium name="The Broad Institute Genomics Platform"/>
            <consortium name="The Broad Institute Genome Sequencing Center for Infectious Disease"/>
            <person name="Wu L."/>
            <person name="Ma J."/>
        </authorList>
    </citation>
    <scope>NUCLEOTIDE SEQUENCE [LARGE SCALE GENOMIC DNA]</scope>
    <source>
        <strain evidence="8">JCM 17111</strain>
    </source>
</reference>
<dbReference type="InterPro" id="IPR052023">
    <property type="entry name" value="Histidine_kinase_KdpD"/>
</dbReference>
<dbReference type="SUPFAM" id="SSF55874">
    <property type="entry name" value="ATPase domain of HSP90 chaperone/DNA topoisomerase II/histidine kinase"/>
    <property type="match status" value="1"/>
</dbReference>
<dbReference type="SMART" id="SM00028">
    <property type="entry name" value="TPR"/>
    <property type="match status" value="6"/>
</dbReference>
<dbReference type="SMART" id="SM00387">
    <property type="entry name" value="HATPase_c"/>
    <property type="match status" value="1"/>
</dbReference>
<evidence type="ECO:0000256" key="2">
    <source>
        <dbReference type="ARBA" id="ARBA00012438"/>
    </source>
</evidence>
<dbReference type="PROSITE" id="PS50109">
    <property type="entry name" value="HIS_KIN"/>
    <property type="match status" value="1"/>
</dbReference>
<dbReference type="Proteomes" id="UP001500954">
    <property type="component" value="Unassembled WGS sequence"/>
</dbReference>
<dbReference type="EC" id="2.7.13.3" evidence="2"/>
<dbReference type="PROSITE" id="PS50005">
    <property type="entry name" value="TPR"/>
    <property type="match status" value="1"/>
</dbReference>
<proteinExistence type="predicted"/>
<dbReference type="InterPro" id="IPR005467">
    <property type="entry name" value="His_kinase_dom"/>
</dbReference>
<accession>A0ABP6WUV1</accession>
<dbReference type="Gene3D" id="1.10.287.130">
    <property type="match status" value="1"/>
</dbReference>
<keyword evidence="4" id="KW-0175">Coiled coil</keyword>
<dbReference type="CDD" id="cd00082">
    <property type="entry name" value="HisKA"/>
    <property type="match status" value="1"/>
</dbReference>
<dbReference type="InterPro" id="IPR036097">
    <property type="entry name" value="HisK_dim/P_sf"/>
</dbReference>
<dbReference type="SMART" id="SM00388">
    <property type="entry name" value="HisKA"/>
    <property type="match status" value="1"/>
</dbReference>